<reference evidence="16" key="3">
    <citation type="submission" date="2023-05" db="EMBL/GenBank/DDBJ databases">
        <authorList>
            <person name="Smith C.H."/>
        </authorList>
    </citation>
    <scope>NUCLEOTIDE SEQUENCE</scope>
    <source>
        <strain evidence="16">CHS0354</strain>
        <tissue evidence="16">Mantle</tissue>
    </source>
</reference>
<dbReference type="PANTHER" id="PTHR43410:SF1">
    <property type="entry name" value="NITRIC OXIDE SYNTHASE"/>
    <property type="match status" value="1"/>
</dbReference>
<dbReference type="GO" id="GO:0004517">
    <property type="term" value="F:nitric-oxide synthase activity"/>
    <property type="evidence" value="ECO:0007669"/>
    <property type="project" value="UniProtKB-EC"/>
</dbReference>
<dbReference type="InterPro" id="IPR039261">
    <property type="entry name" value="FNR_nucleotide-bd"/>
</dbReference>
<dbReference type="EC" id="1.14.13.39" evidence="5"/>
<dbReference type="InterPro" id="IPR001433">
    <property type="entry name" value="OxRdtase_FAD/NAD-bd"/>
</dbReference>
<evidence type="ECO:0000256" key="12">
    <source>
        <dbReference type="ARBA" id="ARBA00022860"/>
    </source>
</evidence>
<comment type="cofactor">
    <cofactor evidence="2">
        <name>heme b</name>
        <dbReference type="ChEBI" id="CHEBI:60344"/>
    </cofactor>
</comment>
<keyword evidence="11" id="KW-0521">NADP</keyword>
<dbReference type="FunFam" id="3.40.50.80:FF:000003">
    <property type="entry name" value="Nitric oxide synthase"/>
    <property type="match status" value="1"/>
</dbReference>
<comment type="cofactor">
    <cofactor evidence="1">
        <name>FMN</name>
        <dbReference type="ChEBI" id="CHEBI:58210"/>
    </cofactor>
</comment>
<keyword evidence="7" id="KW-0285">Flavoprotein</keyword>
<organism evidence="16 17">
    <name type="scientific">Potamilus streckersoni</name>
    <dbReference type="NCBI Taxonomy" id="2493646"/>
    <lineage>
        <taxon>Eukaryota</taxon>
        <taxon>Metazoa</taxon>
        <taxon>Spiralia</taxon>
        <taxon>Lophotrochozoa</taxon>
        <taxon>Mollusca</taxon>
        <taxon>Bivalvia</taxon>
        <taxon>Autobranchia</taxon>
        <taxon>Heteroconchia</taxon>
        <taxon>Palaeoheterodonta</taxon>
        <taxon>Unionida</taxon>
        <taxon>Unionoidea</taxon>
        <taxon>Unionidae</taxon>
        <taxon>Ambleminae</taxon>
        <taxon>Lampsilini</taxon>
        <taxon>Potamilus</taxon>
    </lineage>
</organism>
<dbReference type="PRINTS" id="PR00371">
    <property type="entry name" value="FPNCR"/>
</dbReference>
<evidence type="ECO:0000256" key="3">
    <source>
        <dbReference type="ARBA" id="ARBA00001974"/>
    </source>
</evidence>
<evidence type="ECO:0000256" key="10">
    <source>
        <dbReference type="ARBA" id="ARBA00022827"/>
    </source>
</evidence>
<evidence type="ECO:0000256" key="5">
    <source>
        <dbReference type="ARBA" id="ARBA00012989"/>
    </source>
</evidence>
<dbReference type="EMBL" id="JAEAOA010002353">
    <property type="protein sequence ID" value="KAK3612612.1"/>
    <property type="molecule type" value="Genomic_DNA"/>
</dbReference>
<accession>A0AAE0TLT1</accession>
<sequence length="253" mass="29244">MVGPGTGIAPFRSFWQQRKIDRERSPVPHSQGKSRSGWGRMYLYFGCRRSLVDDLYKMELQAFKKEGVLTNVYTAFSREPGKPKMYVQDYLLQNSSEVYNSIVREGGHFYVCGDAKMAADVTSTLGKILQKEGNISAQDAKNLLLNLRDSDQFHEDIFWSNFKELQSNRHDQVPQERSMEVHQSSWKTEEVPVITDGDVHNTNHASLVAIITTPEVRKDVFKRPKWPISQVYKKDYVNNRLEIVKRNHQTNDS</sequence>
<keyword evidence="10" id="KW-0274">FAD</keyword>
<dbReference type="InterPro" id="IPR050607">
    <property type="entry name" value="NOS"/>
</dbReference>
<dbReference type="Gene3D" id="3.40.50.80">
    <property type="entry name" value="Nucleotide-binding domain of ferredoxin-NADP reductase (FNR) module"/>
    <property type="match status" value="1"/>
</dbReference>
<evidence type="ECO:0000256" key="6">
    <source>
        <dbReference type="ARBA" id="ARBA00022617"/>
    </source>
</evidence>
<reference evidence="16" key="1">
    <citation type="journal article" date="2021" name="Genome Biol. Evol.">
        <title>A High-Quality Reference Genome for a Parasitic Bivalve with Doubly Uniparental Inheritance (Bivalvia: Unionida).</title>
        <authorList>
            <person name="Smith C.H."/>
        </authorList>
    </citation>
    <scope>NUCLEOTIDE SEQUENCE</scope>
    <source>
        <strain evidence="16">CHS0354</strain>
    </source>
</reference>
<keyword evidence="6" id="KW-0349">Heme</keyword>
<feature type="domain" description="Oxidoreductase FAD/NAD(P)-binding" evidence="15">
    <location>
        <begin position="1"/>
        <end position="121"/>
    </location>
</feature>
<evidence type="ECO:0000256" key="4">
    <source>
        <dbReference type="ARBA" id="ARBA00006267"/>
    </source>
</evidence>
<dbReference type="PANTHER" id="PTHR43410">
    <property type="entry name" value="NITRIC OXIDE SYNTHASE OXYGENASE"/>
    <property type="match status" value="1"/>
</dbReference>
<reference evidence="16" key="2">
    <citation type="journal article" date="2021" name="Genome Biol. Evol.">
        <title>Developing a high-quality reference genome for a parasitic bivalve with doubly uniparental inheritance (Bivalvia: Unionida).</title>
        <authorList>
            <person name="Smith C.H."/>
        </authorList>
    </citation>
    <scope>NUCLEOTIDE SEQUENCE</scope>
    <source>
        <strain evidence="16">CHS0354</strain>
        <tissue evidence="16">Mantle</tissue>
    </source>
</reference>
<dbReference type="SUPFAM" id="SSF52343">
    <property type="entry name" value="Ferredoxin reductase-like, C-terminal NADP-linked domain"/>
    <property type="match status" value="1"/>
</dbReference>
<dbReference type="InterPro" id="IPR001709">
    <property type="entry name" value="Flavoprot_Pyr_Nucl_cyt_Rdtase"/>
</dbReference>
<keyword evidence="12" id="KW-0112">Calmodulin-binding</keyword>
<evidence type="ECO:0000313" key="16">
    <source>
        <dbReference type="EMBL" id="KAK3612612.1"/>
    </source>
</evidence>
<keyword evidence="17" id="KW-1185">Reference proteome</keyword>
<evidence type="ECO:0000256" key="14">
    <source>
        <dbReference type="ARBA" id="ARBA00023004"/>
    </source>
</evidence>
<evidence type="ECO:0000256" key="9">
    <source>
        <dbReference type="ARBA" id="ARBA00022723"/>
    </source>
</evidence>
<evidence type="ECO:0000256" key="8">
    <source>
        <dbReference type="ARBA" id="ARBA00022643"/>
    </source>
</evidence>
<evidence type="ECO:0000256" key="7">
    <source>
        <dbReference type="ARBA" id="ARBA00022630"/>
    </source>
</evidence>
<evidence type="ECO:0000256" key="13">
    <source>
        <dbReference type="ARBA" id="ARBA00023002"/>
    </source>
</evidence>
<proteinExistence type="inferred from homology"/>
<evidence type="ECO:0000256" key="2">
    <source>
        <dbReference type="ARBA" id="ARBA00001970"/>
    </source>
</evidence>
<evidence type="ECO:0000256" key="1">
    <source>
        <dbReference type="ARBA" id="ARBA00001917"/>
    </source>
</evidence>
<evidence type="ECO:0000259" key="15">
    <source>
        <dbReference type="Pfam" id="PF00175"/>
    </source>
</evidence>
<comment type="caution">
    <text evidence="16">The sequence shown here is derived from an EMBL/GenBank/DDBJ whole genome shotgun (WGS) entry which is preliminary data.</text>
</comment>
<dbReference type="AlphaFoldDB" id="A0AAE0TLT1"/>
<keyword evidence="14" id="KW-0408">Iron</keyword>
<protein>
    <recommendedName>
        <fullName evidence="5">nitric-oxide synthase (NADPH)</fullName>
        <ecNumber evidence="5">1.14.13.39</ecNumber>
    </recommendedName>
</protein>
<dbReference type="Pfam" id="PF00175">
    <property type="entry name" value="NAD_binding_1"/>
    <property type="match status" value="1"/>
</dbReference>
<keyword evidence="8" id="KW-0288">FMN</keyword>
<evidence type="ECO:0000313" key="17">
    <source>
        <dbReference type="Proteomes" id="UP001195483"/>
    </source>
</evidence>
<gene>
    <name evidence="16" type="ORF">CHS0354_042121</name>
</gene>
<dbReference type="GO" id="GO:0046872">
    <property type="term" value="F:metal ion binding"/>
    <property type="evidence" value="ECO:0007669"/>
    <property type="project" value="UniProtKB-KW"/>
</dbReference>
<dbReference type="GO" id="GO:0005516">
    <property type="term" value="F:calmodulin binding"/>
    <property type="evidence" value="ECO:0007669"/>
    <property type="project" value="UniProtKB-KW"/>
</dbReference>
<keyword evidence="13" id="KW-0560">Oxidoreductase</keyword>
<keyword evidence="9" id="KW-0479">Metal-binding</keyword>
<comment type="similarity">
    <text evidence="4">Belongs to the NOS family.</text>
</comment>
<dbReference type="Proteomes" id="UP001195483">
    <property type="component" value="Unassembled WGS sequence"/>
</dbReference>
<evidence type="ECO:0000256" key="11">
    <source>
        <dbReference type="ARBA" id="ARBA00022857"/>
    </source>
</evidence>
<name>A0AAE0TLT1_9BIVA</name>
<comment type="cofactor">
    <cofactor evidence="3">
        <name>FAD</name>
        <dbReference type="ChEBI" id="CHEBI:57692"/>
    </cofactor>
</comment>